<evidence type="ECO:0000313" key="2">
    <source>
        <dbReference type="Proteomes" id="UP000270036"/>
    </source>
</evidence>
<sequence length="57" mass="6549">MNNSKYGKIKVFGPVKFEYWEDYYSDKGKLGKLKSITGNSDKILVKLIMNDCGRNGR</sequence>
<dbReference type="AlphaFoldDB" id="A0A3S4UVK8"/>
<dbReference type="KEGG" id="cant:NCTC13489_02894"/>
<dbReference type="Proteomes" id="UP000270036">
    <property type="component" value="Chromosome"/>
</dbReference>
<dbReference type="OrthoDB" id="1241388at2"/>
<reference evidence="1 2" key="1">
    <citation type="submission" date="2018-12" db="EMBL/GenBank/DDBJ databases">
        <authorList>
            <consortium name="Pathogen Informatics"/>
        </authorList>
    </citation>
    <scope>NUCLEOTIDE SEQUENCE [LARGE SCALE GENOMIC DNA]</scope>
    <source>
        <strain evidence="1 2">NCTC13489</strain>
    </source>
</reference>
<organism evidence="1 2">
    <name type="scientific">Kaistella antarctica</name>
    <dbReference type="NCBI Taxonomy" id="266748"/>
    <lineage>
        <taxon>Bacteria</taxon>
        <taxon>Pseudomonadati</taxon>
        <taxon>Bacteroidota</taxon>
        <taxon>Flavobacteriia</taxon>
        <taxon>Flavobacteriales</taxon>
        <taxon>Weeksellaceae</taxon>
        <taxon>Chryseobacterium group</taxon>
        <taxon>Kaistella</taxon>
    </lineage>
</organism>
<name>A0A3S4UVK8_9FLAO</name>
<protein>
    <submittedName>
        <fullName evidence="1">Uncharacterized protein</fullName>
    </submittedName>
</protein>
<gene>
    <name evidence="1" type="ORF">NCTC13489_02894</name>
</gene>
<dbReference type="EMBL" id="LR134441">
    <property type="protein sequence ID" value="VEI01650.1"/>
    <property type="molecule type" value="Genomic_DNA"/>
</dbReference>
<dbReference type="RefSeq" id="WP_156030669.1">
    <property type="nucleotide sequence ID" value="NZ_FOIX01000002.1"/>
</dbReference>
<evidence type="ECO:0000313" key="1">
    <source>
        <dbReference type="EMBL" id="VEI01650.1"/>
    </source>
</evidence>
<proteinExistence type="predicted"/>
<accession>A0A3S4UVK8</accession>